<name>A0A5C7AUT6_9FLAO</name>
<protein>
    <submittedName>
        <fullName evidence="1">Uncharacterized protein</fullName>
    </submittedName>
</protein>
<proteinExistence type="predicted"/>
<sequence>MKNLMLLSFVLCFGIAIGQTKIPSAESQIKTALYASPEMYQDGAKVLGYNEKGELVTLREGNNGLICIANSPKRNGVMVSCYSDKLETYMARGRELADSGKNEAEKRELRKQDIDAGTLIMPKEPAAAYMVTATKEDYDFETGALTNSKMRYVLYKPYMSGAETGLPTKPSAPGMPWLMDADTHRSHIMITPADNN</sequence>
<gene>
    <name evidence="1" type="ORF">ES711_06265</name>
</gene>
<accession>A0A5C7AUT6</accession>
<dbReference type="EMBL" id="VORX01000002">
    <property type="protein sequence ID" value="TXE09522.1"/>
    <property type="molecule type" value="Genomic_DNA"/>
</dbReference>
<dbReference type="RefSeq" id="WP_146891481.1">
    <property type="nucleotide sequence ID" value="NZ_VORX01000002.1"/>
</dbReference>
<organism evidence="1 2">
    <name type="scientific">Gelidibacter salicanalis</name>
    <dbReference type="NCBI Taxonomy" id="291193"/>
    <lineage>
        <taxon>Bacteria</taxon>
        <taxon>Pseudomonadati</taxon>
        <taxon>Bacteroidota</taxon>
        <taxon>Flavobacteriia</taxon>
        <taxon>Flavobacteriales</taxon>
        <taxon>Flavobacteriaceae</taxon>
        <taxon>Gelidibacter</taxon>
    </lineage>
</organism>
<comment type="caution">
    <text evidence="1">The sequence shown here is derived from an EMBL/GenBank/DDBJ whole genome shotgun (WGS) entry which is preliminary data.</text>
</comment>
<keyword evidence="2" id="KW-1185">Reference proteome</keyword>
<dbReference type="OrthoDB" id="9793669at2"/>
<reference evidence="1 2" key="1">
    <citation type="submission" date="2019-08" db="EMBL/GenBank/DDBJ databases">
        <title>Genome sequence of Gelidibacter salicanalis IC162T.</title>
        <authorList>
            <person name="Bowman J.P."/>
        </authorList>
    </citation>
    <scope>NUCLEOTIDE SEQUENCE [LARGE SCALE GENOMIC DNA]</scope>
    <source>
        <strain evidence="1 2">IC162</strain>
    </source>
</reference>
<evidence type="ECO:0000313" key="2">
    <source>
        <dbReference type="Proteomes" id="UP000321734"/>
    </source>
</evidence>
<dbReference type="Proteomes" id="UP000321734">
    <property type="component" value="Unassembled WGS sequence"/>
</dbReference>
<dbReference type="AlphaFoldDB" id="A0A5C7AUT6"/>
<evidence type="ECO:0000313" key="1">
    <source>
        <dbReference type="EMBL" id="TXE09522.1"/>
    </source>
</evidence>